<evidence type="ECO:0008006" key="5">
    <source>
        <dbReference type="Google" id="ProtNLM"/>
    </source>
</evidence>
<keyword evidence="2" id="KW-1133">Transmembrane helix</keyword>
<reference evidence="3 4" key="1">
    <citation type="journal article" date="2015" name="Stand. Genomic Sci.">
        <title>Genomic Encyclopedia of Bacterial and Archaeal Type Strains, Phase III: the genomes of soil and plant-associated and newly described type strains.</title>
        <authorList>
            <person name="Whitman W.B."/>
            <person name="Woyke T."/>
            <person name="Klenk H.P."/>
            <person name="Zhou Y."/>
            <person name="Lilburn T.G."/>
            <person name="Beck B.J."/>
            <person name="De Vos P."/>
            <person name="Vandamme P."/>
            <person name="Eisen J.A."/>
            <person name="Garrity G."/>
            <person name="Hugenholtz P."/>
            <person name="Kyrpides N.C."/>
        </authorList>
    </citation>
    <scope>NUCLEOTIDE SEQUENCE [LARGE SCALE GENOMIC DNA]</scope>
    <source>
        <strain evidence="3 4">VKM Ac-2538</strain>
    </source>
</reference>
<name>A0ABY2BV84_9ACTN</name>
<dbReference type="EMBL" id="SLWM01000001">
    <property type="protein sequence ID" value="TCO31886.1"/>
    <property type="molecule type" value="Genomic_DNA"/>
</dbReference>
<keyword evidence="4" id="KW-1185">Reference proteome</keyword>
<accession>A0ABY2BV84</accession>
<protein>
    <recommendedName>
        <fullName evidence="5">DUF4157 domain-containing protein</fullName>
    </recommendedName>
</protein>
<organism evidence="3 4">
    <name type="scientific">Kribbella orskensis</name>
    <dbReference type="NCBI Taxonomy" id="2512216"/>
    <lineage>
        <taxon>Bacteria</taxon>
        <taxon>Bacillati</taxon>
        <taxon>Actinomycetota</taxon>
        <taxon>Actinomycetes</taxon>
        <taxon>Propionibacteriales</taxon>
        <taxon>Kribbellaceae</taxon>
        <taxon>Kribbella</taxon>
    </lineage>
</organism>
<comment type="caution">
    <text evidence="3">The sequence shown here is derived from an EMBL/GenBank/DDBJ whole genome shotgun (WGS) entry which is preliminary data.</text>
</comment>
<evidence type="ECO:0000313" key="4">
    <source>
        <dbReference type="Proteomes" id="UP000295818"/>
    </source>
</evidence>
<proteinExistence type="predicted"/>
<feature type="region of interest" description="Disordered" evidence="1">
    <location>
        <begin position="324"/>
        <end position="347"/>
    </location>
</feature>
<keyword evidence="2" id="KW-0472">Membrane</keyword>
<dbReference type="Proteomes" id="UP000295818">
    <property type="component" value="Unassembled WGS sequence"/>
</dbReference>
<feature type="transmembrane region" description="Helical" evidence="2">
    <location>
        <begin position="59"/>
        <end position="81"/>
    </location>
</feature>
<sequence length="347" mass="37885">MLARLVRGVRSTWGEGVLRTFGTGGLGLWHMRPAACRRREDRQEKCGGCRKRHRRLLRLLAVLVSLQIVGLLGLAAFGLGAPTCQAPAKLTVNQAASYTRSGASPAVFARQVMTAGQTGLALTYAKTRGANVCRFAPNGNLVARMESGFARGGTMYGHVFLTYAHDDYSYRELRSIKRHETRHTTQWAAGTLLGGPLAFPVAYSADELIAPGAYNHFERAAGLTEGGYEVPDGPSPTLTRVFIVAVLAGLVLFERHRFRRQFLLLRTHFLHRRATRASGQVPWWHAGTQPIAHGRILRLLNRVSPGAANVLQDHRRLQQVGCPSCGAMPDSPNKKRPAEAGAPAGRL</sequence>
<evidence type="ECO:0000256" key="1">
    <source>
        <dbReference type="SAM" id="MobiDB-lite"/>
    </source>
</evidence>
<evidence type="ECO:0000313" key="3">
    <source>
        <dbReference type="EMBL" id="TCO31886.1"/>
    </source>
</evidence>
<gene>
    <name evidence="3" type="ORF">EV644_101529</name>
</gene>
<evidence type="ECO:0000256" key="2">
    <source>
        <dbReference type="SAM" id="Phobius"/>
    </source>
</evidence>
<keyword evidence="2" id="KW-0812">Transmembrane</keyword>